<proteinExistence type="predicted"/>
<dbReference type="Gene3D" id="1.50.10.20">
    <property type="match status" value="1"/>
</dbReference>
<dbReference type="PANTHER" id="PTHR13174">
    <property type="entry name" value="D-GLUCURONYL C5-EPIMERASE"/>
    <property type="match status" value="1"/>
</dbReference>
<accession>A0A660S7K0</accession>
<evidence type="ECO:0000259" key="1">
    <source>
        <dbReference type="Pfam" id="PF06662"/>
    </source>
</evidence>
<organism evidence="2 3">
    <name type="scientific">candidate division TA06 bacterium</name>
    <dbReference type="NCBI Taxonomy" id="2250710"/>
    <lineage>
        <taxon>Bacteria</taxon>
        <taxon>Bacteria division TA06</taxon>
    </lineage>
</organism>
<feature type="domain" description="D-glucuronyl C5-epimerase C-terminal" evidence="1">
    <location>
        <begin position="117"/>
        <end position="298"/>
    </location>
</feature>
<name>A0A660S7K0_UNCT6</name>
<dbReference type="SUPFAM" id="SSF48208">
    <property type="entry name" value="Six-hairpin glycosidases"/>
    <property type="match status" value="1"/>
</dbReference>
<dbReference type="GO" id="GO:0015012">
    <property type="term" value="P:heparan sulfate proteoglycan biosynthetic process"/>
    <property type="evidence" value="ECO:0007669"/>
    <property type="project" value="InterPro"/>
</dbReference>
<dbReference type="EMBL" id="QNBC01000131">
    <property type="protein sequence ID" value="RKX64807.1"/>
    <property type="molecule type" value="Genomic_DNA"/>
</dbReference>
<evidence type="ECO:0000313" key="2">
    <source>
        <dbReference type="EMBL" id="RKX64807.1"/>
    </source>
</evidence>
<dbReference type="InterPro" id="IPR039721">
    <property type="entry name" value="C5-epimerase"/>
</dbReference>
<dbReference type="AlphaFoldDB" id="A0A660S7K0"/>
<dbReference type="PANTHER" id="PTHR13174:SF3">
    <property type="entry name" value="D-GLUCURONYL C5-EPIMERASE"/>
    <property type="match status" value="1"/>
</dbReference>
<protein>
    <recommendedName>
        <fullName evidence="1">D-glucuronyl C5-epimerase C-terminal domain-containing protein</fullName>
    </recommendedName>
</protein>
<dbReference type="InterPro" id="IPR008928">
    <property type="entry name" value="6-hairpin_glycosidase_sf"/>
</dbReference>
<dbReference type="Pfam" id="PF06662">
    <property type="entry name" value="C5-epim_C"/>
    <property type="match status" value="1"/>
</dbReference>
<comment type="caution">
    <text evidence="2">The sequence shown here is derived from an EMBL/GenBank/DDBJ whole genome shotgun (WGS) entry which is preliminary data.</text>
</comment>
<reference evidence="2 3" key="1">
    <citation type="submission" date="2018-06" db="EMBL/GenBank/DDBJ databases">
        <title>Extensive metabolic versatility and redundancy in microbially diverse, dynamic hydrothermal sediments.</title>
        <authorList>
            <person name="Dombrowski N."/>
            <person name="Teske A."/>
            <person name="Baker B.J."/>
        </authorList>
    </citation>
    <scope>NUCLEOTIDE SEQUENCE [LARGE SCALE GENOMIC DNA]</scope>
    <source>
        <strain evidence="2">B35_G9</strain>
    </source>
</reference>
<dbReference type="GO" id="GO:0005975">
    <property type="term" value="P:carbohydrate metabolic process"/>
    <property type="evidence" value="ECO:0007669"/>
    <property type="project" value="InterPro"/>
</dbReference>
<evidence type="ECO:0000313" key="3">
    <source>
        <dbReference type="Proteomes" id="UP000282321"/>
    </source>
</evidence>
<gene>
    <name evidence="2" type="ORF">DRP44_07660</name>
</gene>
<dbReference type="Proteomes" id="UP000282321">
    <property type="component" value="Unassembled WGS sequence"/>
</dbReference>
<dbReference type="GO" id="GO:0047464">
    <property type="term" value="F:heparosan-N-sulfate-glucuronate 5-epimerase activity"/>
    <property type="evidence" value="ECO:0007669"/>
    <property type="project" value="InterPro"/>
</dbReference>
<dbReference type="InterPro" id="IPR010598">
    <property type="entry name" value="C5-epim_C"/>
</dbReference>
<sequence length="321" mass="38145">MGKIGYLKRIIAAYVLKKNSQLTFWHGVPEINENANYDKLGEFYQKFSYKADYPGPFDENGVIILDYHGNVGKQKYHIAIAQYGLACYNRWKETGDKIWFEKFMNQVKWHEENIKQNEKGIWLWYADFDWDYHGILKAPWASGLAQGAGMSLVSRAYKETGNKKYLQLCERVFKSMITSIEDGGVMNKISDGVWIEETLSPACHILNGFMWALMGVWDYYLITKDETVKLWFNKFIETLDKNLNKFDTGFWSLYELSDTKMKMLASYFYHSLHIVQLKILYNISNNRNFLRYAKKWEKYRNNLLYRKMAFIYKSIFKLVYF</sequence>